<organism evidence="8 9">
    <name type="scientific">Strigamia maritima</name>
    <name type="common">European centipede</name>
    <name type="synonym">Geophilus maritimus</name>
    <dbReference type="NCBI Taxonomy" id="126957"/>
    <lineage>
        <taxon>Eukaryota</taxon>
        <taxon>Metazoa</taxon>
        <taxon>Ecdysozoa</taxon>
        <taxon>Arthropoda</taxon>
        <taxon>Myriapoda</taxon>
        <taxon>Chilopoda</taxon>
        <taxon>Pleurostigmophora</taxon>
        <taxon>Geophilomorpha</taxon>
        <taxon>Linotaeniidae</taxon>
        <taxon>Strigamia</taxon>
    </lineage>
</organism>
<dbReference type="HOGENOM" id="CLU_280102_0_0_1"/>
<feature type="transmembrane region" description="Helical" evidence="7">
    <location>
        <begin position="1073"/>
        <end position="1094"/>
    </location>
</feature>
<feature type="transmembrane region" description="Helical" evidence="7">
    <location>
        <begin position="802"/>
        <end position="822"/>
    </location>
</feature>
<feature type="transmembrane region" description="Helical" evidence="7">
    <location>
        <begin position="93"/>
        <end position="114"/>
    </location>
</feature>
<dbReference type="InterPro" id="IPR002657">
    <property type="entry name" value="BilAc:Na_symport/Acr3"/>
</dbReference>
<dbReference type="PANTHER" id="PTHR10361">
    <property type="entry name" value="SODIUM-BILE ACID COTRANSPORTER"/>
    <property type="match status" value="1"/>
</dbReference>
<feature type="transmembrane region" description="Helical" evidence="7">
    <location>
        <begin position="642"/>
        <end position="666"/>
    </location>
</feature>
<evidence type="ECO:0000256" key="3">
    <source>
        <dbReference type="ARBA" id="ARBA00022692"/>
    </source>
</evidence>
<dbReference type="Proteomes" id="UP000014500">
    <property type="component" value="Unassembled WGS sequence"/>
</dbReference>
<dbReference type="EnsemblMetazoa" id="SMAR000248-RA">
    <property type="protein sequence ID" value="SMAR000248-PA"/>
    <property type="gene ID" value="SMAR000248"/>
</dbReference>
<dbReference type="GO" id="GO:0016020">
    <property type="term" value="C:membrane"/>
    <property type="evidence" value="ECO:0007669"/>
    <property type="project" value="UniProtKB-SubCell"/>
</dbReference>
<comment type="similarity">
    <text evidence="2">Belongs to the bile acid:sodium symporter (BASS) (TC 2.A.28) family.</text>
</comment>
<feature type="transmembrane region" description="Helical" evidence="7">
    <location>
        <begin position="672"/>
        <end position="691"/>
    </location>
</feature>
<accession>T1IHD5</accession>
<dbReference type="Pfam" id="PF01758">
    <property type="entry name" value="SBF"/>
    <property type="match status" value="4"/>
</dbReference>
<dbReference type="STRING" id="126957.T1IHD5"/>
<keyword evidence="5 7" id="KW-1133">Transmembrane helix</keyword>
<feature type="transmembrane region" description="Helical" evidence="7">
    <location>
        <begin position="736"/>
        <end position="756"/>
    </location>
</feature>
<keyword evidence="4" id="KW-0813">Transport</keyword>
<feature type="transmembrane region" description="Helical" evidence="7">
    <location>
        <begin position="975"/>
        <end position="997"/>
    </location>
</feature>
<feature type="transmembrane region" description="Helical" evidence="7">
    <location>
        <begin position="244"/>
        <end position="266"/>
    </location>
</feature>
<feature type="transmembrane region" description="Helical" evidence="7">
    <location>
        <begin position="768"/>
        <end position="790"/>
    </location>
</feature>
<keyword evidence="9" id="KW-1185">Reference proteome</keyword>
<keyword evidence="6 7" id="KW-0472">Membrane</keyword>
<evidence type="ECO:0000256" key="5">
    <source>
        <dbReference type="ARBA" id="ARBA00022989"/>
    </source>
</evidence>
<feature type="transmembrane region" description="Helical" evidence="7">
    <location>
        <begin position="1009"/>
        <end position="1029"/>
    </location>
</feature>
<proteinExistence type="inferred from homology"/>
<feature type="transmembrane region" description="Helical" evidence="7">
    <location>
        <begin position="405"/>
        <end position="426"/>
    </location>
</feature>
<keyword evidence="4" id="KW-0769">Symport</keyword>
<dbReference type="eggNOG" id="KOG2718">
    <property type="taxonomic scope" value="Eukaryota"/>
</dbReference>
<feature type="transmembrane region" description="Helical" evidence="7">
    <location>
        <begin position="278"/>
        <end position="299"/>
    </location>
</feature>
<feature type="transmembrane region" description="Helical" evidence="7">
    <location>
        <begin position="339"/>
        <end position="360"/>
    </location>
</feature>
<dbReference type="Gene3D" id="1.20.1530.20">
    <property type="match status" value="3"/>
</dbReference>
<dbReference type="InterPro" id="IPR038770">
    <property type="entry name" value="Na+/solute_symporter_sf"/>
</dbReference>
<comment type="subcellular location">
    <subcellularLocation>
        <location evidence="1">Membrane</location>
        <topology evidence="1">Multi-pass membrane protein</topology>
    </subcellularLocation>
</comment>
<keyword evidence="3 7" id="KW-0812">Transmembrane</keyword>
<feature type="transmembrane region" description="Helical" evidence="7">
    <location>
        <begin position="372"/>
        <end position="393"/>
    </location>
</feature>
<evidence type="ECO:0000256" key="6">
    <source>
        <dbReference type="ARBA" id="ARBA00023136"/>
    </source>
</evidence>
<protein>
    <recommendedName>
        <fullName evidence="10">Ileal sodium/bile acid cotransporter</fullName>
    </recommendedName>
</protein>
<evidence type="ECO:0000313" key="8">
    <source>
        <dbReference type="EnsemblMetazoa" id="SMAR000248-PA"/>
    </source>
</evidence>
<feature type="transmembrane region" description="Helical" evidence="7">
    <location>
        <begin position="908"/>
        <end position="931"/>
    </location>
</feature>
<feature type="transmembrane region" description="Helical" evidence="7">
    <location>
        <begin position="27"/>
        <end position="48"/>
    </location>
</feature>
<feature type="transmembrane region" description="Helical" evidence="7">
    <location>
        <begin position="943"/>
        <end position="963"/>
    </location>
</feature>
<feature type="transmembrane region" description="Helical" evidence="7">
    <location>
        <begin position="305"/>
        <end position="327"/>
    </location>
</feature>
<dbReference type="PhylomeDB" id="T1IHD5"/>
<evidence type="ECO:0000313" key="9">
    <source>
        <dbReference type="Proteomes" id="UP000014500"/>
    </source>
</evidence>
<evidence type="ECO:0000256" key="2">
    <source>
        <dbReference type="ARBA" id="ARBA00006528"/>
    </source>
</evidence>
<dbReference type="PANTHER" id="PTHR10361:SF28">
    <property type="entry name" value="P3 PROTEIN-RELATED"/>
    <property type="match status" value="1"/>
</dbReference>
<feature type="transmembrane region" description="Helical" evidence="7">
    <location>
        <begin position="865"/>
        <end position="887"/>
    </location>
</feature>
<evidence type="ECO:0000256" key="4">
    <source>
        <dbReference type="ARBA" id="ARBA00022847"/>
    </source>
</evidence>
<evidence type="ECO:0000256" key="7">
    <source>
        <dbReference type="SAM" id="Phobius"/>
    </source>
</evidence>
<sequence>MILACCPGGSASNLFAYFMDGDVPLSIMLTIISTLLALGFMPLNLWIYTRQWEGGDQLTVPYKSIAITLAWILVPLVFGMLAKRFTPKLANIINQIGSVLGMVLIWTAITLQYIMFPEAFNKGWKLWLIAAAIPTAGFILGYFLAFIARQPSKQRKTISLETGMQSISLATTIVITSFPKHMHGQMTPLLVMCVQFLASNLDSVIQLPLAIFNMSQMTTLEIVNSTTTNSNATFSLSKSEILEIAFYITLITVQITIMLSMGAIITIKDIINHFKRPISIIVAVVSQFIAMPASAYGIINLSHLPPTIALSTMIFATCPGGSVSNLYTHFCGGDVPLSIMLTTISTVLAIGFMPLNMWIYARQWEGGDQLKVPYKTIAITLAWILVPLVFGMLAKRFTPKLANIINKIGSILGMMLTLTSCTLQYVMFPEAFHNGWKLWLISAAISTAGFLLGYFLAFIAGQPAKQRKTISLETGMQSVSLATTIVITSFPSDMHGQMTPIIMMSGVYTSLFALLLTAIFRIRNIFFTSKSDEKADVGKSEEIYVIIFGGFRCLPTMPCACKSDIKLHLEIANSTETTTNTLLIRLKIMVLKQLFMFALLLCLFPLCFLWDQLSLCRYTLIYPDACEVANNLEIVGHFKRPISILVALTSQFVAMPAAAFGIITLADFPSTIALSAMILATCPGGTASNLFTHYCDGDVPLSIMLTTISTVLAIGFMPLNMWIYARKWQGGDQLKIPYKSFATTLAWILVPLLFGMLAKRFTPKLANIINKVGSALGIVFMLVIKVLQYIMFPEAFNKNWKLWLLAAAIPSVGFLLGYVLAFISRQPSKLRKTISIETGLQSVSLATTIVAISFPKQMHGQMAPLLSMCGIYFIFPPTTALSAMILATCPGGTLSNLLTFFCGGDVPLSIMLTTISTFLAIGFMPLNMWIYARQWEGGDQLKVPYKIIAITFAWILVPLFFGMLAKRFTPKFANLMNKIGSTLGLAFILLMGILQYIMYPAAIHTGWKLWLIAAATPSAGFFVGYFLAFTAKQPVKQCKTISIETGMQSVSLATTIVVTSFPPHMHGEMTSFLMMNGDITIILLLILAISLRIINYFKTSNFAKTIFKVKNCDANHEMGSFLA</sequence>
<feature type="transmembrane region" description="Helical" evidence="7">
    <location>
        <begin position="60"/>
        <end position="81"/>
    </location>
</feature>
<feature type="transmembrane region" description="Helical" evidence="7">
    <location>
        <begin position="126"/>
        <end position="148"/>
    </location>
</feature>
<feature type="transmembrane region" description="Helical" evidence="7">
    <location>
        <begin position="590"/>
        <end position="610"/>
    </location>
</feature>
<feature type="transmembrane region" description="Helical" evidence="7">
    <location>
        <begin position="501"/>
        <end position="522"/>
    </location>
</feature>
<dbReference type="AlphaFoldDB" id="T1IHD5"/>
<reference evidence="8" key="2">
    <citation type="submission" date="2015-02" db="UniProtKB">
        <authorList>
            <consortium name="EnsemblMetazoa"/>
        </authorList>
    </citation>
    <scope>IDENTIFICATION</scope>
</reference>
<evidence type="ECO:0008006" key="10">
    <source>
        <dbReference type="Google" id="ProtNLM"/>
    </source>
</evidence>
<dbReference type="InterPro" id="IPR004710">
    <property type="entry name" value="Bilac:Na_transpt"/>
</dbReference>
<dbReference type="EMBL" id="AFFK01013482">
    <property type="status" value="NOT_ANNOTATED_CDS"/>
    <property type="molecule type" value="Genomic_DNA"/>
</dbReference>
<feature type="transmembrane region" description="Helical" evidence="7">
    <location>
        <begin position="438"/>
        <end position="460"/>
    </location>
</feature>
<dbReference type="GO" id="GO:0008508">
    <property type="term" value="F:bile acid:sodium symporter activity"/>
    <property type="evidence" value="ECO:0007669"/>
    <property type="project" value="TreeGrafter"/>
</dbReference>
<feature type="transmembrane region" description="Helical" evidence="7">
    <location>
        <begin position="703"/>
        <end position="724"/>
    </location>
</feature>
<reference evidence="9" key="1">
    <citation type="submission" date="2011-05" db="EMBL/GenBank/DDBJ databases">
        <authorList>
            <person name="Richards S.R."/>
            <person name="Qu J."/>
            <person name="Jiang H."/>
            <person name="Jhangiani S.N."/>
            <person name="Agravi P."/>
            <person name="Goodspeed R."/>
            <person name="Gross S."/>
            <person name="Mandapat C."/>
            <person name="Jackson L."/>
            <person name="Mathew T."/>
            <person name="Pu L."/>
            <person name="Thornton R."/>
            <person name="Saada N."/>
            <person name="Wilczek-Boney K.B."/>
            <person name="Lee S."/>
            <person name="Kovar C."/>
            <person name="Wu Y."/>
            <person name="Scherer S.E."/>
            <person name="Worley K.C."/>
            <person name="Muzny D.M."/>
            <person name="Gibbs R."/>
        </authorList>
    </citation>
    <scope>NUCLEOTIDE SEQUENCE</scope>
    <source>
        <strain evidence="9">Brora</strain>
    </source>
</reference>
<name>T1IHD5_STRMM</name>
<evidence type="ECO:0000256" key="1">
    <source>
        <dbReference type="ARBA" id="ARBA00004141"/>
    </source>
</evidence>